<reference evidence="3 4" key="1">
    <citation type="submission" date="2024-06" db="EMBL/GenBank/DDBJ databases">
        <title>A chromosome level genome sequence of Diviner's sage (Salvia divinorum).</title>
        <authorList>
            <person name="Ford S.A."/>
            <person name="Ro D.-K."/>
            <person name="Ness R.W."/>
            <person name="Phillips M.A."/>
        </authorList>
    </citation>
    <scope>NUCLEOTIDE SEQUENCE [LARGE SCALE GENOMIC DNA]</scope>
    <source>
        <strain evidence="3">SAF-2024a</strain>
        <tissue evidence="3">Leaf</tissue>
    </source>
</reference>
<dbReference type="InterPro" id="IPR007201">
    <property type="entry name" value="Mei2-like_Rrm_C"/>
</dbReference>
<proteinExistence type="predicted"/>
<dbReference type="Proteomes" id="UP001567538">
    <property type="component" value="Unassembled WGS sequence"/>
</dbReference>
<feature type="domain" description="Mei2-like C-terminal RNA recognition motif" evidence="2">
    <location>
        <begin position="21"/>
        <end position="117"/>
    </location>
</feature>
<evidence type="ECO:0000313" key="3">
    <source>
        <dbReference type="EMBL" id="KAL1561061.1"/>
    </source>
</evidence>
<gene>
    <name evidence="3" type="primary">ML2</name>
    <name evidence="3" type="ORF">AAHA92_03811</name>
</gene>
<sequence length="178" mass="20459">MDNKRQYLLDLEKIRSGEDTRTTLMIKNIPNKYTSKMLLLGIDETHKGAYDFLYLPIDIKSKCNVGYAFINMVSPLHIISFAEAFDGKTWEKFNSKKVTSLAYARIQGKVALVSHFQNSNLMNEDKQYRPILFQYEGQESDDLANFSSSNLNIFVRRPDGSYIEDALDSPKGDQDRKP</sequence>
<dbReference type="CDD" id="cd12531">
    <property type="entry name" value="RRM3_MEI2_like"/>
    <property type="match status" value="1"/>
</dbReference>
<dbReference type="PANTHER" id="PTHR23189">
    <property type="entry name" value="RNA RECOGNITION MOTIF-CONTAINING"/>
    <property type="match status" value="1"/>
</dbReference>
<dbReference type="AlphaFoldDB" id="A0ABD1HX56"/>
<keyword evidence="1" id="KW-0694">RNA-binding</keyword>
<dbReference type="InterPro" id="IPR035979">
    <property type="entry name" value="RBD_domain_sf"/>
</dbReference>
<dbReference type="Pfam" id="PF04059">
    <property type="entry name" value="RRM_2"/>
    <property type="match status" value="1"/>
</dbReference>
<protein>
    <submittedName>
        <fullName evidence="3">Protein MEI2-like 2</fullName>
    </submittedName>
</protein>
<evidence type="ECO:0000259" key="2">
    <source>
        <dbReference type="Pfam" id="PF04059"/>
    </source>
</evidence>
<dbReference type="SUPFAM" id="SSF54928">
    <property type="entry name" value="RNA-binding domain, RBD"/>
    <property type="match status" value="1"/>
</dbReference>
<evidence type="ECO:0000256" key="1">
    <source>
        <dbReference type="ARBA" id="ARBA00022884"/>
    </source>
</evidence>
<dbReference type="GO" id="GO:0003723">
    <property type="term" value="F:RNA binding"/>
    <property type="evidence" value="ECO:0007669"/>
    <property type="project" value="UniProtKB-KW"/>
</dbReference>
<accession>A0ABD1HX56</accession>
<keyword evidence="4" id="KW-1185">Reference proteome</keyword>
<dbReference type="InterPro" id="IPR034454">
    <property type="entry name" value="MEI2-like_RRM3"/>
</dbReference>
<evidence type="ECO:0000313" key="4">
    <source>
        <dbReference type="Proteomes" id="UP001567538"/>
    </source>
</evidence>
<name>A0ABD1HX56_SALDI</name>
<organism evidence="3 4">
    <name type="scientific">Salvia divinorum</name>
    <name type="common">Maria pastora</name>
    <name type="synonym">Diviner's sage</name>
    <dbReference type="NCBI Taxonomy" id="28513"/>
    <lineage>
        <taxon>Eukaryota</taxon>
        <taxon>Viridiplantae</taxon>
        <taxon>Streptophyta</taxon>
        <taxon>Embryophyta</taxon>
        <taxon>Tracheophyta</taxon>
        <taxon>Spermatophyta</taxon>
        <taxon>Magnoliopsida</taxon>
        <taxon>eudicotyledons</taxon>
        <taxon>Gunneridae</taxon>
        <taxon>Pentapetalae</taxon>
        <taxon>asterids</taxon>
        <taxon>lamiids</taxon>
        <taxon>Lamiales</taxon>
        <taxon>Lamiaceae</taxon>
        <taxon>Nepetoideae</taxon>
        <taxon>Mentheae</taxon>
        <taxon>Salviinae</taxon>
        <taxon>Salvia</taxon>
        <taxon>Salvia subgen. Calosphace</taxon>
    </lineage>
</organism>
<dbReference type="EMBL" id="JBEAFC010000003">
    <property type="protein sequence ID" value="KAL1561061.1"/>
    <property type="molecule type" value="Genomic_DNA"/>
</dbReference>
<comment type="caution">
    <text evidence="3">The sequence shown here is derived from an EMBL/GenBank/DDBJ whole genome shotgun (WGS) entry which is preliminary data.</text>
</comment>